<dbReference type="EC" id="2.7.13.3" evidence="2"/>
<dbReference type="Pfam" id="PF02518">
    <property type="entry name" value="HATPase_c"/>
    <property type="match status" value="1"/>
</dbReference>
<reference evidence="10 11" key="1">
    <citation type="submission" date="2019-07" db="EMBL/GenBank/DDBJ databases">
        <title>Genome sequencing for Ferrovibrio sp. K5.</title>
        <authorList>
            <person name="Park S.-J."/>
        </authorList>
    </citation>
    <scope>NUCLEOTIDE SEQUENCE [LARGE SCALE GENOMIC DNA]</scope>
    <source>
        <strain evidence="10 11">K5</strain>
    </source>
</reference>
<accession>A0A516H1R4</accession>
<dbReference type="PANTHER" id="PTHR44936">
    <property type="entry name" value="SENSOR PROTEIN CREC"/>
    <property type="match status" value="1"/>
</dbReference>
<dbReference type="EMBL" id="CP041636">
    <property type="protein sequence ID" value="QDO97713.1"/>
    <property type="molecule type" value="Genomic_DNA"/>
</dbReference>
<evidence type="ECO:0000313" key="11">
    <source>
        <dbReference type="Proteomes" id="UP000317496"/>
    </source>
</evidence>
<dbReference type="GO" id="GO:0004673">
    <property type="term" value="F:protein histidine kinase activity"/>
    <property type="evidence" value="ECO:0007669"/>
    <property type="project" value="UniProtKB-EC"/>
</dbReference>
<feature type="compositionally biased region" description="Low complexity" evidence="7">
    <location>
        <begin position="1"/>
        <end position="26"/>
    </location>
</feature>
<feature type="domain" description="Histidine kinase" evidence="9">
    <location>
        <begin position="342"/>
        <end position="568"/>
    </location>
</feature>
<dbReference type="OrthoDB" id="9805942at2"/>
<evidence type="ECO:0000256" key="1">
    <source>
        <dbReference type="ARBA" id="ARBA00000085"/>
    </source>
</evidence>
<feature type="transmembrane region" description="Helical" evidence="8">
    <location>
        <begin position="263"/>
        <end position="283"/>
    </location>
</feature>
<dbReference type="InterPro" id="IPR036890">
    <property type="entry name" value="HATPase_C_sf"/>
</dbReference>
<keyword evidence="8" id="KW-1133">Transmembrane helix</keyword>
<feature type="region of interest" description="Disordered" evidence="7">
    <location>
        <begin position="1"/>
        <end position="54"/>
    </location>
</feature>
<dbReference type="InterPro" id="IPR004358">
    <property type="entry name" value="Sig_transdc_His_kin-like_C"/>
</dbReference>
<evidence type="ECO:0000313" key="10">
    <source>
        <dbReference type="EMBL" id="QDO97713.1"/>
    </source>
</evidence>
<evidence type="ECO:0000256" key="4">
    <source>
        <dbReference type="ARBA" id="ARBA00022741"/>
    </source>
</evidence>
<dbReference type="InterPro" id="IPR003594">
    <property type="entry name" value="HATPase_dom"/>
</dbReference>
<keyword evidence="6" id="KW-0067">ATP-binding</keyword>
<evidence type="ECO:0000259" key="9">
    <source>
        <dbReference type="PROSITE" id="PS50109"/>
    </source>
</evidence>
<keyword evidence="8" id="KW-0812">Transmembrane</keyword>
<dbReference type="PROSITE" id="PS50109">
    <property type="entry name" value="HIS_KIN"/>
    <property type="match status" value="1"/>
</dbReference>
<dbReference type="KEGG" id="fer:FNB15_10720"/>
<evidence type="ECO:0000256" key="5">
    <source>
        <dbReference type="ARBA" id="ARBA00022777"/>
    </source>
</evidence>
<dbReference type="InterPro" id="IPR005467">
    <property type="entry name" value="His_kinase_dom"/>
</dbReference>
<evidence type="ECO:0000256" key="2">
    <source>
        <dbReference type="ARBA" id="ARBA00012438"/>
    </source>
</evidence>
<keyword evidence="3" id="KW-0808">Transferase</keyword>
<proteinExistence type="predicted"/>
<dbReference type="Gene3D" id="3.30.565.10">
    <property type="entry name" value="Histidine kinase-like ATPase, C-terminal domain"/>
    <property type="match status" value="1"/>
</dbReference>
<evidence type="ECO:0000256" key="3">
    <source>
        <dbReference type="ARBA" id="ARBA00022679"/>
    </source>
</evidence>
<dbReference type="CDD" id="cd00075">
    <property type="entry name" value="HATPase"/>
    <property type="match status" value="1"/>
</dbReference>
<keyword evidence="11" id="KW-1185">Reference proteome</keyword>
<evidence type="ECO:0000256" key="8">
    <source>
        <dbReference type="SAM" id="Phobius"/>
    </source>
</evidence>
<comment type="catalytic activity">
    <reaction evidence="1">
        <text>ATP + protein L-histidine = ADP + protein N-phospho-L-histidine.</text>
        <dbReference type="EC" id="2.7.13.3"/>
    </reaction>
</comment>
<evidence type="ECO:0000256" key="6">
    <source>
        <dbReference type="ARBA" id="ARBA00022840"/>
    </source>
</evidence>
<dbReference type="InterPro" id="IPR050980">
    <property type="entry name" value="2C_sensor_his_kinase"/>
</dbReference>
<dbReference type="SMART" id="SM00387">
    <property type="entry name" value="HATPase_c"/>
    <property type="match status" value="1"/>
</dbReference>
<keyword evidence="5 10" id="KW-0418">Kinase</keyword>
<sequence>MVIEPMSGPLSSGSATSSGPSMATSARSRISSPSDTAGGERFATQRTDARGADVREAEVRSESLGRRIRRVGASLTIKLMALIVVFVALPIALYGQFEAADVQRRELVSRGIQQRSWLIAQALTPILNQPNTPPHKSLNAELQRFSNDDRTLLKLMFRPVNSPGGGSFYYIASAPESRMERIGPELETLAERGILHQLAESCAWDKPIDIRYRQADGHEEIMTSILPIQSRWGCWVLISAHPTTEFLNISIGRSYWQTREIRIAAAIYFAFALLAILIALSVWRSLHHFRKAAREVRQGRVTEYPFADRNIVPELTSVAKDFDYLVHDLRNIAQDIRQTAEDNAHSFKGPLATIHASLEPIRRTLPEGHPRASRAVGLIEASLTRLNMLVNSTQRLDLNTADMIDAPRLQIDITRLVADVLLRYRDILQERQIRLVRTLEEDAVIRAAQGVVDIVFENILDNAISFSSPVGTIAVYLFREANSVHLHVDDEGPGVDPRKIEHIFDRYFSVRPKEHKLQHDSANGEGAKHAGLGLWIVRRNIEAIGGSISAVNRIGGGLSVRIVLPYAR</sequence>
<keyword evidence="4" id="KW-0547">Nucleotide-binding</keyword>
<keyword evidence="8" id="KW-0472">Membrane</keyword>
<feature type="transmembrane region" description="Helical" evidence="8">
    <location>
        <begin position="75"/>
        <end position="95"/>
    </location>
</feature>
<dbReference type="AlphaFoldDB" id="A0A516H1R4"/>
<evidence type="ECO:0000256" key="7">
    <source>
        <dbReference type="SAM" id="MobiDB-lite"/>
    </source>
</evidence>
<gene>
    <name evidence="10" type="ORF">FNB15_10720</name>
</gene>
<dbReference type="PRINTS" id="PR00344">
    <property type="entry name" value="BCTRLSENSOR"/>
</dbReference>
<dbReference type="Gene3D" id="1.10.287.130">
    <property type="match status" value="1"/>
</dbReference>
<dbReference type="Proteomes" id="UP000317496">
    <property type="component" value="Chromosome"/>
</dbReference>
<name>A0A516H1R4_9PROT</name>
<protein>
    <recommendedName>
        <fullName evidence="2">histidine kinase</fullName>
        <ecNumber evidence="2">2.7.13.3</ecNumber>
    </recommendedName>
</protein>
<organism evidence="10 11">
    <name type="scientific">Ferrovibrio terrae</name>
    <dbReference type="NCBI Taxonomy" id="2594003"/>
    <lineage>
        <taxon>Bacteria</taxon>
        <taxon>Pseudomonadati</taxon>
        <taxon>Pseudomonadota</taxon>
        <taxon>Alphaproteobacteria</taxon>
        <taxon>Rhodospirillales</taxon>
        <taxon>Rhodospirillaceae</taxon>
        <taxon>Ferrovibrio</taxon>
    </lineage>
</organism>
<dbReference type="SUPFAM" id="SSF55874">
    <property type="entry name" value="ATPase domain of HSP90 chaperone/DNA topoisomerase II/histidine kinase"/>
    <property type="match status" value="1"/>
</dbReference>
<dbReference type="GO" id="GO:0005524">
    <property type="term" value="F:ATP binding"/>
    <property type="evidence" value="ECO:0007669"/>
    <property type="project" value="UniProtKB-KW"/>
</dbReference>
<dbReference type="PANTHER" id="PTHR44936:SF10">
    <property type="entry name" value="SENSOR PROTEIN RSTB"/>
    <property type="match status" value="1"/>
</dbReference>